<name>A0AA41Z5R3_9HYPH</name>
<proteinExistence type="predicted"/>
<dbReference type="RefSeq" id="WP_282587382.1">
    <property type="nucleotide sequence ID" value="NZ_JAMOIM010000020.1"/>
</dbReference>
<protein>
    <submittedName>
        <fullName evidence="1">Uncharacterized protein</fullName>
    </submittedName>
</protein>
<sequence>MNPTLLKILLAAAGRSAEQGTLFDIIATAVKLARLIEPLLDQATNLDGIVQAPSEPARRDAP</sequence>
<evidence type="ECO:0000313" key="1">
    <source>
        <dbReference type="EMBL" id="MCW6511003.1"/>
    </source>
</evidence>
<gene>
    <name evidence="1" type="ORF">M8523_23640</name>
</gene>
<dbReference type="Proteomes" id="UP001165667">
    <property type="component" value="Unassembled WGS sequence"/>
</dbReference>
<accession>A0AA41Z5R3</accession>
<organism evidence="1 2">
    <name type="scientific">Lichenifustis flavocetrariae</name>
    <dbReference type="NCBI Taxonomy" id="2949735"/>
    <lineage>
        <taxon>Bacteria</taxon>
        <taxon>Pseudomonadati</taxon>
        <taxon>Pseudomonadota</taxon>
        <taxon>Alphaproteobacteria</taxon>
        <taxon>Hyphomicrobiales</taxon>
        <taxon>Lichenihabitantaceae</taxon>
        <taxon>Lichenifustis</taxon>
    </lineage>
</organism>
<comment type="caution">
    <text evidence="1">The sequence shown here is derived from an EMBL/GenBank/DDBJ whole genome shotgun (WGS) entry which is preliminary data.</text>
</comment>
<keyword evidence="2" id="KW-1185">Reference proteome</keyword>
<dbReference type="AlphaFoldDB" id="A0AA41Z5R3"/>
<reference evidence="1" key="1">
    <citation type="submission" date="2022-05" db="EMBL/GenBank/DDBJ databases">
        <authorList>
            <person name="Pankratov T."/>
        </authorList>
    </citation>
    <scope>NUCLEOTIDE SEQUENCE</scope>
    <source>
        <strain evidence="1">BP6-180914</strain>
    </source>
</reference>
<dbReference type="EMBL" id="JAMOIM010000020">
    <property type="protein sequence ID" value="MCW6511003.1"/>
    <property type="molecule type" value="Genomic_DNA"/>
</dbReference>
<evidence type="ECO:0000313" key="2">
    <source>
        <dbReference type="Proteomes" id="UP001165667"/>
    </source>
</evidence>